<feature type="domain" description="CAAX prenyl protease 2/Lysostaphin resistance protein A-like" evidence="2">
    <location>
        <begin position="159"/>
        <end position="253"/>
    </location>
</feature>
<reference evidence="3" key="1">
    <citation type="journal article" date="2014" name="Int. J. Syst. Evol. Microbiol.">
        <title>Complete genome sequence of Corynebacterium casei LMG S-19264T (=DSM 44701T), isolated from a smear-ripened cheese.</title>
        <authorList>
            <consortium name="US DOE Joint Genome Institute (JGI-PGF)"/>
            <person name="Walter F."/>
            <person name="Albersmeier A."/>
            <person name="Kalinowski J."/>
            <person name="Ruckert C."/>
        </authorList>
    </citation>
    <scope>NUCLEOTIDE SEQUENCE</scope>
    <source>
        <strain evidence="3">CGMCC 1.12921</strain>
    </source>
</reference>
<evidence type="ECO:0000259" key="2">
    <source>
        <dbReference type="Pfam" id="PF02517"/>
    </source>
</evidence>
<feature type="transmembrane region" description="Helical" evidence="1">
    <location>
        <begin position="211"/>
        <end position="234"/>
    </location>
</feature>
<comment type="caution">
    <text evidence="3">The sequence shown here is derived from an EMBL/GenBank/DDBJ whole genome shotgun (WGS) entry which is preliminary data.</text>
</comment>
<sequence>MSKSYIYEPLPEGAKPVAWWWAIVQVPLLFLLAALGAALVAIGVVSIAMLNGSWDPVQSAEPPAGVVAALIVGGMFGLFIGLMAVSLMKIKIEKRSLASAGLNGFLYGGKFWLAFFGGILFAVVVSLPGSLLGAPTGIEETEFVFNAENLMTGQYVFMMVGLLIFLLIQAPAEEVFARGWLMSALAWRHGLVLAVIFSSAVFMLLHGDRAFLGLGWLVYTFCAVGSIGVMLAAVSYASRSVIPAAGLHTGYNFTLFAAVLTYLTGASENGDIVAAFMEMMDSMGDLGDLEFTPAMVADLAVRTLIPLGIAGFLFSRRKTSPAMPSAEVTTA</sequence>
<dbReference type="Pfam" id="PF02517">
    <property type="entry name" value="Rce1-like"/>
    <property type="match status" value="1"/>
</dbReference>
<feature type="transmembrane region" description="Helical" evidence="1">
    <location>
        <begin position="111"/>
        <end position="134"/>
    </location>
</feature>
<feature type="transmembrane region" description="Helical" evidence="1">
    <location>
        <begin position="20"/>
        <end position="47"/>
    </location>
</feature>
<keyword evidence="1" id="KW-1133">Transmembrane helix</keyword>
<accession>A0A8J2Y475</accession>
<reference evidence="3" key="2">
    <citation type="submission" date="2020-09" db="EMBL/GenBank/DDBJ databases">
        <authorList>
            <person name="Sun Q."/>
            <person name="Zhou Y."/>
        </authorList>
    </citation>
    <scope>NUCLEOTIDE SEQUENCE</scope>
    <source>
        <strain evidence="3">CGMCC 1.12921</strain>
    </source>
</reference>
<dbReference type="EMBL" id="BMGH01000001">
    <property type="protein sequence ID" value="GGD15712.1"/>
    <property type="molecule type" value="Genomic_DNA"/>
</dbReference>
<dbReference type="Proteomes" id="UP000613582">
    <property type="component" value="Unassembled WGS sequence"/>
</dbReference>
<feature type="transmembrane region" description="Helical" evidence="1">
    <location>
        <begin position="291"/>
        <end position="314"/>
    </location>
</feature>
<feature type="transmembrane region" description="Helical" evidence="1">
    <location>
        <begin position="154"/>
        <end position="172"/>
    </location>
</feature>
<dbReference type="AlphaFoldDB" id="A0A8J2Y475"/>
<dbReference type="PANTHER" id="PTHR39430">
    <property type="entry name" value="MEMBRANE-ASSOCIATED PROTEASE-RELATED"/>
    <property type="match status" value="1"/>
</dbReference>
<keyword evidence="1" id="KW-0812">Transmembrane</keyword>
<evidence type="ECO:0000313" key="3">
    <source>
        <dbReference type="EMBL" id="GGD15712.1"/>
    </source>
</evidence>
<protein>
    <recommendedName>
        <fullName evidence="2">CAAX prenyl protease 2/Lysostaphin resistance protein A-like domain-containing protein</fullName>
    </recommendedName>
</protein>
<dbReference type="GO" id="GO:0004175">
    <property type="term" value="F:endopeptidase activity"/>
    <property type="evidence" value="ECO:0007669"/>
    <property type="project" value="UniProtKB-ARBA"/>
</dbReference>
<keyword evidence="1" id="KW-0472">Membrane</keyword>
<dbReference type="RefSeq" id="WP_188158037.1">
    <property type="nucleotide sequence ID" value="NZ_BMGH01000001.1"/>
</dbReference>
<name>A0A8J2Y475_9PROT</name>
<feature type="transmembrane region" description="Helical" evidence="1">
    <location>
        <begin position="241"/>
        <end position="263"/>
    </location>
</feature>
<evidence type="ECO:0000256" key="1">
    <source>
        <dbReference type="SAM" id="Phobius"/>
    </source>
</evidence>
<feature type="transmembrane region" description="Helical" evidence="1">
    <location>
        <begin position="67"/>
        <end position="90"/>
    </location>
</feature>
<organism evidence="3 4">
    <name type="scientific">Aquisalinus flavus</name>
    <dbReference type="NCBI Taxonomy" id="1526572"/>
    <lineage>
        <taxon>Bacteria</taxon>
        <taxon>Pseudomonadati</taxon>
        <taxon>Pseudomonadota</taxon>
        <taxon>Alphaproteobacteria</taxon>
        <taxon>Parvularculales</taxon>
        <taxon>Parvularculaceae</taxon>
        <taxon>Aquisalinus</taxon>
    </lineage>
</organism>
<gene>
    <name evidence="3" type="ORF">GCM10011342_25610</name>
</gene>
<keyword evidence="4" id="KW-1185">Reference proteome</keyword>
<dbReference type="GO" id="GO:0080120">
    <property type="term" value="P:CAAX-box protein maturation"/>
    <property type="evidence" value="ECO:0007669"/>
    <property type="project" value="UniProtKB-ARBA"/>
</dbReference>
<evidence type="ECO:0000313" key="4">
    <source>
        <dbReference type="Proteomes" id="UP000613582"/>
    </source>
</evidence>
<dbReference type="PANTHER" id="PTHR39430:SF1">
    <property type="entry name" value="PROTEASE"/>
    <property type="match status" value="1"/>
</dbReference>
<feature type="transmembrane region" description="Helical" evidence="1">
    <location>
        <begin position="184"/>
        <end position="205"/>
    </location>
</feature>
<dbReference type="InterPro" id="IPR003675">
    <property type="entry name" value="Rce1/LyrA-like_dom"/>
</dbReference>
<proteinExistence type="predicted"/>